<name>A0ABV9YET4_9PSEU</name>
<keyword evidence="4" id="KW-1185">Reference proteome</keyword>
<proteinExistence type="predicted"/>
<dbReference type="Pfam" id="PF00717">
    <property type="entry name" value="Peptidase_S24"/>
    <property type="match status" value="1"/>
</dbReference>
<comment type="caution">
    <text evidence="3">The sequence shown here is derived from an EMBL/GenBank/DDBJ whole genome shotgun (WGS) entry which is preliminary data.</text>
</comment>
<evidence type="ECO:0000313" key="4">
    <source>
        <dbReference type="Proteomes" id="UP001595833"/>
    </source>
</evidence>
<comment type="subcellular location">
    <subcellularLocation>
        <location evidence="1">Endomembrane system</location>
    </subcellularLocation>
</comment>
<dbReference type="EMBL" id="JBHSJB010000052">
    <property type="protein sequence ID" value="MFC5060162.1"/>
    <property type="molecule type" value="Genomic_DNA"/>
</dbReference>
<reference evidence="4" key="1">
    <citation type="journal article" date="2019" name="Int. J. Syst. Evol. Microbiol.">
        <title>The Global Catalogue of Microorganisms (GCM) 10K type strain sequencing project: providing services to taxonomists for standard genome sequencing and annotation.</title>
        <authorList>
            <consortium name="The Broad Institute Genomics Platform"/>
            <consortium name="The Broad Institute Genome Sequencing Center for Infectious Disease"/>
            <person name="Wu L."/>
            <person name="Ma J."/>
        </authorList>
    </citation>
    <scope>NUCLEOTIDE SEQUENCE [LARGE SCALE GENOMIC DNA]</scope>
    <source>
        <strain evidence="4">KCTC 12848</strain>
    </source>
</reference>
<dbReference type="InterPro" id="IPR015927">
    <property type="entry name" value="Peptidase_S24_S26A/B/C"/>
</dbReference>
<evidence type="ECO:0000313" key="3">
    <source>
        <dbReference type="EMBL" id="MFC5060162.1"/>
    </source>
</evidence>
<organism evidence="3 4">
    <name type="scientific">Saccharothrix xinjiangensis</name>
    <dbReference type="NCBI Taxonomy" id="204798"/>
    <lineage>
        <taxon>Bacteria</taxon>
        <taxon>Bacillati</taxon>
        <taxon>Actinomycetota</taxon>
        <taxon>Actinomycetes</taxon>
        <taxon>Pseudonocardiales</taxon>
        <taxon>Pseudonocardiaceae</taxon>
        <taxon>Saccharothrix</taxon>
    </lineage>
</organism>
<sequence length="108" mass="11743">MARDGRGAEVNPLPLVRVVGPSMAPTLRGGDVVLVRYGGEPRVGGLVLVRWAARPAQLSIKRAVREVPGGWHVEGDNPFASTDSRELGAAEVVATVRFRLWPRPRLLR</sequence>
<dbReference type="InterPro" id="IPR019533">
    <property type="entry name" value="Peptidase_S26"/>
</dbReference>
<dbReference type="InterPro" id="IPR036286">
    <property type="entry name" value="LexA/Signal_pep-like_sf"/>
</dbReference>
<accession>A0ABV9YET4</accession>
<dbReference type="Gene3D" id="2.10.109.10">
    <property type="entry name" value="Umud Fragment, subunit A"/>
    <property type="match status" value="1"/>
</dbReference>
<feature type="domain" description="Peptidase S24/S26A/S26B/S26C" evidence="2">
    <location>
        <begin position="13"/>
        <end position="78"/>
    </location>
</feature>
<dbReference type="Proteomes" id="UP001595833">
    <property type="component" value="Unassembled WGS sequence"/>
</dbReference>
<dbReference type="RefSeq" id="WP_344040154.1">
    <property type="nucleotide sequence ID" value="NZ_BAAAKE010000021.1"/>
</dbReference>
<evidence type="ECO:0000256" key="1">
    <source>
        <dbReference type="ARBA" id="ARBA00004308"/>
    </source>
</evidence>
<evidence type="ECO:0000259" key="2">
    <source>
        <dbReference type="Pfam" id="PF00717"/>
    </source>
</evidence>
<protein>
    <submittedName>
        <fullName evidence="3">S26 family signal peptidase</fullName>
    </submittedName>
</protein>
<dbReference type="SUPFAM" id="SSF51306">
    <property type="entry name" value="LexA/Signal peptidase"/>
    <property type="match status" value="1"/>
</dbReference>
<gene>
    <name evidence="3" type="ORF">ACFPFM_41170</name>
</gene>
<dbReference type="CDD" id="cd06530">
    <property type="entry name" value="S26_SPase_I"/>
    <property type="match status" value="1"/>
</dbReference>